<dbReference type="Pfam" id="PF13561">
    <property type="entry name" value="adh_short_C2"/>
    <property type="match status" value="1"/>
</dbReference>
<dbReference type="EMBL" id="CP066770">
    <property type="protein sequence ID" value="QQK06446.1"/>
    <property type="molecule type" value="Genomic_DNA"/>
</dbReference>
<gene>
    <name evidence="2" type="ORF">JFN94_21685</name>
</gene>
<dbReference type="SUPFAM" id="SSF51735">
    <property type="entry name" value="NAD(P)-binding Rossmann-fold domains"/>
    <property type="match status" value="1"/>
</dbReference>
<dbReference type="InterPro" id="IPR050259">
    <property type="entry name" value="SDR"/>
</dbReference>
<dbReference type="InterPro" id="IPR002347">
    <property type="entry name" value="SDR_fam"/>
</dbReference>
<comment type="similarity">
    <text evidence="1">Belongs to the short-chain dehydrogenases/reductases (SDR) family.</text>
</comment>
<protein>
    <submittedName>
        <fullName evidence="2">SDR family oxidoreductase</fullName>
    </submittedName>
</protein>
<dbReference type="AlphaFoldDB" id="A0A7T6VMG7"/>
<accession>A0A7T6VMG7</accession>
<evidence type="ECO:0000313" key="3">
    <source>
        <dbReference type="Proteomes" id="UP000596205"/>
    </source>
</evidence>
<dbReference type="KEGG" id="bann:JFN94_21685"/>
<dbReference type="InterPro" id="IPR036291">
    <property type="entry name" value="NAD(P)-bd_dom_sf"/>
</dbReference>
<dbReference type="Proteomes" id="UP000596205">
    <property type="component" value="Chromosome 2"/>
</dbReference>
<dbReference type="RefSeq" id="WP_124826528.1">
    <property type="nucleotide sequence ID" value="NZ_CADEPR010000007.1"/>
</dbReference>
<organism evidence="2 3">
    <name type="scientific">Burkholderia anthina</name>
    <dbReference type="NCBI Taxonomy" id="179879"/>
    <lineage>
        <taxon>Bacteria</taxon>
        <taxon>Pseudomonadati</taxon>
        <taxon>Pseudomonadota</taxon>
        <taxon>Betaproteobacteria</taxon>
        <taxon>Burkholderiales</taxon>
        <taxon>Burkholderiaceae</taxon>
        <taxon>Burkholderia</taxon>
        <taxon>Burkholderia cepacia complex</taxon>
    </lineage>
</organism>
<proteinExistence type="inferred from homology"/>
<evidence type="ECO:0000256" key="1">
    <source>
        <dbReference type="ARBA" id="ARBA00006484"/>
    </source>
</evidence>
<reference evidence="2 3" key="1">
    <citation type="submission" date="2020-12" db="EMBL/GenBank/DDBJ databases">
        <title>Complete genome sequence of Burkholderia anthina BJQ0011.</title>
        <authorList>
            <person name="Xu Y."/>
        </authorList>
    </citation>
    <scope>NUCLEOTIDE SEQUENCE [LARGE SCALE GENOMIC DNA]</scope>
    <source>
        <strain evidence="2 3">BJQ0011</strain>
    </source>
</reference>
<name>A0A7T6VMG7_9BURK</name>
<dbReference type="Gene3D" id="3.40.50.720">
    <property type="entry name" value="NAD(P)-binding Rossmann-like Domain"/>
    <property type="match status" value="1"/>
</dbReference>
<dbReference type="PRINTS" id="PR00080">
    <property type="entry name" value="SDRFAMILY"/>
</dbReference>
<sequence>MDLNLSGRTALVSGASKGVGKGIARALAAEGVNLVMLARGADELERTARDIADEFGVQTLPVSTDVRNADEVRHASSRARAHYTNVHIVVNNAGAAIQRSDREILWDDSDWLSQIEIKNLGALRVIREFLPLVPDDGTGRIINITGASGTMTWNPALTYGMNNAALIHMTGYLAADLASHRINVNAVVPGLVGTEWREEWAQSMAIKAGKPVSDWLREFCIGKGILSGRWAHVEEIGSMVAYLSSDHARYINGARIAVDGGLTVNAR</sequence>
<dbReference type="PANTHER" id="PTHR42879">
    <property type="entry name" value="3-OXOACYL-(ACYL-CARRIER-PROTEIN) REDUCTASE"/>
    <property type="match status" value="1"/>
</dbReference>
<dbReference type="PRINTS" id="PR00081">
    <property type="entry name" value="GDHRDH"/>
</dbReference>
<evidence type="ECO:0000313" key="2">
    <source>
        <dbReference type="EMBL" id="QQK06446.1"/>
    </source>
</evidence>